<gene>
    <name evidence="4" type="ORF">MiSe_22090</name>
</gene>
<comment type="caution">
    <text evidence="4">The sequence shown here is derived from an EMBL/GenBank/DDBJ whole genome shotgun (WGS) entry which is preliminary data.</text>
</comment>
<evidence type="ECO:0000259" key="3">
    <source>
        <dbReference type="Pfam" id="PF04536"/>
    </source>
</evidence>
<dbReference type="InterPro" id="IPR007621">
    <property type="entry name" value="TPM_dom"/>
</dbReference>
<feature type="region of interest" description="Disordered" evidence="1">
    <location>
        <begin position="212"/>
        <end position="244"/>
    </location>
</feature>
<feature type="compositionally biased region" description="Low complexity" evidence="1">
    <location>
        <begin position="232"/>
        <end position="244"/>
    </location>
</feature>
<evidence type="ECO:0000256" key="1">
    <source>
        <dbReference type="SAM" id="MobiDB-lite"/>
    </source>
</evidence>
<reference evidence="4" key="1">
    <citation type="submission" date="2019-10" db="EMBL/GenBank/DDBJ databases">
        <title>Draft genome sequece of Microseira wollei NIES-4236.</title>
        <authorList>
            <person name="Yamaguchi H."/>
            <person name="Suzuki S."/>
            <person name="Kawachi M."/>
        </authorList>
    </citation>
    <scope>NUCLEOTIDE SEQUENCE</scope>
    <source>
        <strain evidence="4">NIES-4236</strain>
    </source>
</reference>
<feature type="region of interest" description="Disordered" evidence="1">
    <location>
        <begin position="262"/>
        <end position="328"/>
    </location>
</feature>
<name>A0AAV3X847_9CYAN</name>
<feature type="compositionally biased region" description="Low complexity" evidence="1">
    <location>
        <begin position="262"/>
        <end position="313"/>
    </location>
</feature>
<feature type="compositionally biased region" description="Gly residues" evidence="1">
    <location>
        <begin position="314"/>
        <end position="328"/>
    </location>
</feature>
<sequence length="328" mass="34373">MKFVAVPFKQTFCAGLASLVVIGIPSVSLGVTVEQVPNPRQASGGWVTDMADILSPNAEAQLNQMISNLEAKNGSEIAVVTVHETAPSASPKHFATTLFNRWGIGKADKNNGVLVLISQSDRRVEIETGYGLQALLPNTKVSDIIQQEITPKFKQGDYDGGTIAGTKSLILALETSNQVGDADIPWYVFPGAFGGGIVVLWLLLRRRKNKHSKSASVSSNSSPQSKNKHSKSPSVSSNSSHQISNDSDFSYEIVSNNYTASSCDSNNSSDTNSNCDSNISSDTSSSCSSTSYDSSSTSSSYDSGSSYSSSSSDFGGGSSGGDGAGGSW</sequence>
<feature type="compositionally biased region" description="Low complexity" evidence="1">
    <location>
        <begin position="214"/>
        <end position="225"/>
    </location>
</feature>
<dbReference type="Proteomes" id="UP001050975">
    <property type="component" value="Unassembled WGS sequence"/>
</dbReference>
<keyword evidence="2" id="KW-0812">Transmembrane</keyword>
<protein>
    <recommendedName>
        <fullName evidence="3">TPM domain-containing protein</fullName>
    </recommendedName>
</protein>
<keyword evidence="2" id="KW-1133">Transmembrane helix</keyword>
<evidence type="ECO:0000313" key="4">
    <source>
        <dbReference type="EMBL" id="GET37456.1"/>
    </source>
</evidence>
<dbReference type="EMBL" id="BLAY01000028">
    <property type="protein sequence ID" value="GET37456.1"/>
    <property type="molecule type" value="Genomic_DNA"/>
</dbReference>
<dbReference type="AlphaFoldDB" id="A0AAV3X847"/>
<dbReference type="PANTHER" id="PTHR30373:SF2">
    <property type="entry name" value="UPF0603 PROTEIN YGCG"/>
    <property type="match status" value="1"/>
</dbReference>
<organism evidence="4 5">
    <name type="scientific">Microseira wollei NIES-4236</name>
    <dbReference type="NCBI Taxonomy" id="2530354"/>
    <lineage>
        <taxon>Bacteria</taxon>
        <taxon>Bacillati</taxon>
        <taxon>Cyanobacteriota</taxon>
        <taxon>Cyanophyceae</taxon>
        <taxon>Oscillatoriophycideae</taxon>
        <taxon>Aerosakkonematales</taxon>
        <taxon>Aerosakkonemataceae</taxon>
        <taxon>Microseira</taxon>
    </lineage>
</organism>
<evidence type="ECO:0000313" key="5">
    <source>
        <dbReference type="Proteomes" id="UP001050975"/>
    </source>
</evidence>
<keyword evidence="5" id="KW-1185">Reference proteome</keyword>
<proteinExistence type="predicted"/>
<dbReference type="RefSeq" id="WP_226578949.1">
    <property type="nucleotide sequence ID" value="NZ_BLAY01000028.1"/>
</dbReference>
<feature type="domain" description="TPM" evidence="3">
    <location>
        <begin position="47"/>
        <end position="170"/>
    </location>
</feature>
<dbReference type="Gene3D" id="3.10.310.50">
    <property type="match status" value="1"/>
</dbReference>
<evidence type="ECO:0000256" key="2">
    <source>
        <dbReference type="SAM" id="Phobius"/>
    </source>
</evidence>
<keyword evidence="2" id="KW-0472">Membrane</keyword>
<dbReference type="Pfam" id="PF04536">
    <property type="entry name" value="TPM_phosphatase"/>
    <property type="match status" value="1"/>
</dbReference>
<feature type="transmembrane region" description="Helical" evidence="2">
    <location>
        <begin position="184"/>
        <end position="204"/>
    </location>
</feature>
<accession>A0AAV3X847</accession>
<dbReference type="PANTHER" id="PTHR30373">
    <property type="entry name" value="UPF0603 PROTEIN YGCG"/>
    <property type="match status" value="1"/>
</dbReference>